<dbReference type="CDD" id="cd01536">
    <property type="entry name" value="PBP1_ABC_sugar_binding-like"/>
    <property type="match status" value="1"/>
</dbReference>
<dbReference type="SUPFAM" id="SSF53822">
    <property type="entry name" value="Periplasmic binding protein-like I"/>
    <property type="match status" value="1"/>
</dbReference>
<evidence type="ECO:0000313" key="5">
    <source>
        <dbReference type="EMBL" id="MFC0472083.1"/>
    </source>
</evidence>
<dbReference type="Pfam" id="PF13407">
    <property type="entry name" value="Peripla_BP_4"/>
    <property type="match status" value="1"/>
</dbReference>
<evidence type="ECO:0000313" key="6">
    <source>
        <dbReference type="Proteomes" id="UP001589838"/>
    </source>
</evidence>
<comment type="caution">
    <text evidence="5">The sequence shown here is derived from an EMBL/GenBank/DDBJ whole genome shotgun (WGS) entry which is preliminary data.</text>
</comment>
<evidence type="ECO:0000256" key="2">
    <source>
        <dbReference type="ARBA" id="ARBA00007639"/>
    </source>
</evidence>
<comment type="similarity">
    <text evidence="2">Belongs to the bacterial solute-binding protein 2 family.</text>
</comment>
<proteinExistence type="inferred from homology"/>
<comment type="subcellular location">
    <subcellularLocation>
        <location evidence="1">Cell envelope</location>
    </subcellularLocation>
</comment>
<organism evidence="5 6">
    <name type="scientific">Halalkalibacter kiskunsagensis</name>
    <dbReference type="NCBI Taxonomy" id="1548599"/>
    <lineage>
        <taxon>Bacteria</taxon>
        <taxon>Bacillati</taxon>
        <taxon>Bacillota</taxon>
        <taxon>Bacilli</taxon>
        <taxon>Bacillales</taxon>
        <taxon>Bacillaceae</taxon>
        <taxon>Halalkalibacter</taxon>
    </lineage>
</organism>
<dbReference type="Gene3D" id="3.40.50.2300">
    <property type="match status" value="2"/>
</dbReference>
<dbReference type="Proteomes" id="UP001589838">
    <property type="component" value="Unassembled WGS sequence"/>
</dbReference>
<evidence type="ECO:0000256" key="1">
    <source>
        <dbReference type="ARBA" id="ARBA00004196"/>
    </source>
</evidence>
<dbReference type="PANTHER" id="PTHR46847:SF1">
    <property type="entry name" value="D-ALLOSE-BINDING PERIPLASMIC PROTEIN-RELATED"/>
    <property type="match status" value="1"/>
</dbReference>
<protein>
    <submittedName>
        <fullName evidence="5">Sugar ABC transporter substrate-binding protein</fullName>
    </submittedName>
</protein>
<feature type="domain" description="Periplasmic binding protein" evidence="4">
    <location>
        <begin position="33"/>
        <end position="285"/>
    </location>
</feature>
<dbReference type="InterPro" id="IPR028082">
    <property type="entry name" value="Peripla_BP_I"/>
</dbReference>
<dbReference type="EMBL" id="JBHLUX010000039">
    <property type="protein sequence ID" value="MFC0472083.1"/>
    <property type="molecule type" value="Genomic_DNA"/>
</dbReference>
<name>A0ABV6KFJ2_9BACI</name>
<dbReference type="InterPro" id="IPR025997">
    <property type="entry name" value="SBP_2_dom"/>
</dbReference>
<keyword evidence="3" id="KW-0732">Signal</keyword>
<dbReference type="PANTHER" id="PTHR46847">
    <property type="entry name" value="D-ALLOSE-BINDING PERIPLASMIC PROTEIN-RELATED"/>
    <property type="match status" value="1"/>
</dbReference>
<sequence length="315" mass="33993">MKKKSLILLSILVTLTVAIGYISKSFAEEKPKVAVVLKDLNSQYWEIVKAGAEKGFRDFGMDGQVLAPVEGTAEEQGEILMGILQEDLDVLIVSPTYPDYIIPILDEFVAIGIPVLLLDTDHPWPNKTSYIGTDNIDLGKKAGALLASQLQPGDKVAMIGGDSNSPVSGGRITGARERLKDVGIYIAAEKLDLSNDSSSVKKATKEVLQGHSDIKGIIASNDTLALHVIEVLQEHDLAIPVTGADGIIEMIELIEDEVVAGSVAQNPYDMGYLSVETALRTTNGEQVEKMIDSGVDIIIKGNAKQRLDFLKNLLR</sequence>
<evidence type="ECO:0000256" key="3">
    <source>
        <dbReference type="ARBA" id="ARBA00022729"/>
    </source>
</evidence>
<dbReference type="RefSeq" id="WP_335960607.1">
    <property type="nucleotide sequence ID" value="NZ_JAXBLX010000011.1"/>
</dbReference>
<accession>A0ABV6KFJ2</accession>
<reference evidence="5 6" key="1">
    <citation type="submission" date="2024-09" db="EMBL/GenBank/DDBJ databases">
        <authorList>
            <person name="Sun Q."/>
            <person name="Mori K."/>
        </authorList>
    </citation>
    <scope>NUCLEOTIDE SEQUENCE [LARGE SCALE GENOMIC DNA]</scope>
    <source>
        <strain evidence="5 6">NCAIM B.02610</strain>
    </source>
</reference>
<evidence type="ECO:0000259" key="4">
    <source>
        <dbReference type="Pfam" id="PF13407"/>
    </source>
</evidence>
<keyword evidence="6" id="KW-1185">Reference proteome</keyword>
<gene>
    <name evidence="5" type="ORF">ACFFHM_16645</name>
</gene>